<dbReference type="Proteomes" id="UP001244207">
    <property type="component" value="Unassembled WGS sequence"/>
</dbReference>
<gene>
    <name evidence="2" type="ORF">BDZ83DRAFT_1303</name>
</gene>
<feature type="region of interest" description="Disordered" evidence="1">
    <location>
        <begin position="100"/>
        <end position="121"/>
    </location>
</feature>
<dbReference type="GeneID" id="85385104"/>
<proteinExistence type="predicted"/>
<keyword evidence="3" id="KW-1185">Reference proteome</keyword>
<evidence type="ECO:0000256" key="1">
    <source>
        <dbReference type="SAM" id="MobiDB-lite"/>
    </source>
</evidence>
<accession>A0AAD8XQ88</accession>
<sequence length="217" mass="24492">MLAARDPPGKHLVRSRPRLAPVVHSTMPHLPVSNLLSANFVRRKPGWTGSRSSRPRVDSRGLVRRRGWMETCWWVSSTFSSVPSQPRKIASFHHDIDRASSSSATRGVPTLGQNPCNRPVSTTDLWRTRATSTKKNRELVELRLENIPAQEGSEPTRASWLAVTSARTIMQVQEARNQQWHRQSDPQEVISNPSIHTSDLRSLRAVEEFHVAARVLC</sequence>
<dbReference type="RefSeq" id="XP_060371757.1">
    <property type="nucleotide sequence ID" value="XM_060501205.1"/>
</dbReference>
<organism evidence="2 3">
    <name type="scientific">Glomerella acutata</name>
    <name type="common">Colletotrichum acutatum</name>
    <dbReference type="NCBI Taxonomy" id="27357"/>
    <lineage>
        <taxon>Eukaryota</taxon>
        <taxon>Fungi</taxon>
        <taxon>Dikarya</taxon>
        <taxon>Ascomycota</taxon>
        <taxon>Pezizomycotina</taxon>
        <taxon>Sordariomycetes</taxon>
        <taxon>Hypocreomycetidae</taxon>
        <taxon>Glomerellales</taxon>
        <taxon>Glomerellaceae</taxon>
        <taxon>Colletotrichum</taxon>
        <taxon>Colletotrichum acutatum species complex</taxon>
    </lineage>
</organism>
<evidence type="ECO:0000313" key="3">
    <source>
        <dbReference type="Proteomes" id="UP001244207"/>
    </source>
</evidence>
<dbReference type="EMBL" id="JAHMHS010000001">
    <property type="protein sequence ID" value="KAK1731702.1"/>
    <property type="molecule type" value="Genomic_DNA"/>
</dbReference>
<reference evidence="2" key="1">
    <citation type="submission" date="2021-12" db="EMBL/GenBank/DDBJ databases">
        <title>Comparative genomics, transcriptomics and evolutionary studies reveal genomic signatures of adaptation to plant cell wall in hemibiotrophic fungi.</title>
        <authorList>
            <consortium name="DOE Joint Genome Institute"/>
            <person name="Baroncelli R."/>
            <person name="Diaz J.F."/>
            <person name="Benocci T."/>
            <person name="Peng M."/>
            <person name="Battaglia E."/>
            <person name="Haridas S."/>
            <person name="Andreopoulos W."/>
            <person name="Labutti K."/>
            <person name="Pangilinan J."/>
            <person name="Floch G.L."/>
            <person name="Makela M.R."/>
            <person name="Henrissat B."/>
            <person name="Grigoriev I.V."/>
            <person name="Crouch J.A."/>
            <person name="De Vries R.P."/>
            <person name="Sukno S.A."/>
            <person name="Thon M.R."/>
        </authorList>
    </citation>
    <scope>NUCLEOTIDE SEQUENCE</scope>
    <source>
        <strain evidence="2">CBS 112980</strain>
    </source>
</reference>
<evidence type="ECO:0000313" key="2">
    <source>
        <dbReference type="EMBL" id="KAK1731702.1"/>
    </source>
</evidence>
<dbReference type="AlphaFoldDB" id="A0AAD8XQ88"/>
<comment type="caution">
    <text evidence="2">The sequence shown here is derived from an EMBL/GenBank/DDBJ whole genome shotgun (WGS) entry which is preliminary data.</text>
</comment>
<protein>
    <submittedName>
        <fullName evidence="2">Uncharacterized protein</fullName>
    </submittedName>
</protein>
<name>A0AAD8XQ88_GLOAC</name>